<dbReference type="Gene3D" id="1.20.1070.10">
    <property type="entry name" value="Rhodopsin 7-helix transmembrane proteins"/>
    <property type="match status" value="2"/>
</dbReference>
<dbReference type="HOGENOM" id="CLU_009579_11_2_1"/>
<dbReference type="SUPFAM" id="SSF81321">
    <property type="entry name" value="Family A G protein-coupled receptor-like"/>
    <property type="match status" value="1"/>
</dbReference>
<dbReference type="Proteomes" id="UP000008672">
    <property type="component" value="Unassembled WGS sequence"/>
</dbReference>
<evidence type="ECO:0000256" key="4">
    <source>
        <dbReference type="ARBA" id="ARBA00023018"/>
    </source>
</evidence>
<evidence type="ECO:0000256" key="9">
    <source>
        <dbReference type="ARBA" id="ARBA00023257"/>
    </source>
</evidence>
<dbReference type="STRING" id="7897.ENSLACP00000012472"/>
<dbReference type="AlphaFoldDB" id="H3AS51"/>
<keyword evidence="8 10" id="KW-0807">Transducer</keyword>
<keyword evidence="6 11" id="KW-0472">Membrane</keyword>
<dbReference type="GO" id="GO:0030425">
    <property type="term" value="C:dendrite"/>
    <property type="evidence" value="ECO:0007669"/>
    <property type="project" value="TreeGrafter"/>
</dbReference>
<feature type="transmembrane region" description="Helical" evidence="11">
    <location>
        <begin position="456"/>
        <end position="479"/>
    </location>
</feature>
<feature type="transmembrane region" description="Helical" evidence="11">
    <location>
        <begin position="187"/>
        <end position="210"/>
    </location>
</feature>
<dbReference type="PROSITE" id="PS50262">
    <property type="entry name" value="G_PROTEIN_RECEP_F1_2"/>
    <property type="match status" value="1"/>
</dbReference>
<dbReference type="GeneTree" id="ENSGT00940000160690"/>
<evidence type="ECO:0000313" key="15">
    <source>
        <dbReference type="Proteomes" id="UP000008672"/>
    </source>
</evidence>
<dbReference type="OMA" id="ITFMVMA"/>
<feature type="compositionally biased region" description="Polar residues" evidence="12">
    <location>
        <begin position="289"/>
        <end position="304"/>
    </location>
</feature>
<evidence type="ECO:0000256" key="3">
    <source>
        <dbReference type="ARBA" id="ARBA00022989"/>
    </source>
</evidence>
<feature type="transmembrane region" description="Helical" evidence="11">
    <location>
        <begin position="491"/>
        <end position="514"/>
    </location>
</feature>
<feature type="transmembrane region" description="Helical" evidence="11">
    <location>
        <begin position="143"/>
        <end position="167"/>
    </location>
</feature>
<dbReference type="GO" id="GO:0004993">
    <property type="term" value="F:G protein-coupled serotonin receptor activity"/>
    <property type="evidence" value="ECO:0007669"/>
    <property type="project" value="TreeGrafter"/>
</dbReference>
<sequence length="530" mass="60430">AESMGNDSEPHGAAAKDTVGSTGVQQGFMGLLLSLLSLVTVLMNLLVLYAVRTEKSLRTVGNMYIVSLAAADLIIGALVMPFSIVYILMAEWRLGREACKLWLSLDYVASTASIYSLFMLCLDRYRSVKHPLQYIRFRTKARAAGLIAAAWILSCAWVIPIFGWRRIVHGGRKTVPENQCDTEFRHVTWFKVLACIFNFYLPSALILWYYTKIYLAVQRRYQQWTCSKGSPFRGESVPKRQAPFRCFTNGSRWRKKMVPRRSSRNKACRRLHLNWGSASRRNQARKKAQGTSSRGGLSCNTSPKSYRDGGSLCGCKTTKEVGWDSEIPGLEEDNNRHSPERDSSHFLDVENMLVSDCRPELDGDPRQYRGAGRSALVEQQCRATTAERYYFKELMERRGDADCGNQETYDSPDGLGTRTVPFAFRRFNFSDHQKKETSLSMPKFWLNKEQKAAKQLGAIMVVFLACWIPYFLTFMVMAACEHCVPQDLHMFTIWLGYLNSTLNPFIYPFCNVTFKKTLKSILRIQSSRGK</sequence>
<dbReference type="PRINTS" id="PR00243">
    <property type="entry name" value="MUSCARINICR"/>
</dbReference>
<feature type="region of interest" description="Disordered" evidence="12">
    <location>
        <begin position="279"/>
        <end position="309"/>
    </location>
</feature>
<dbReference type="eggNOG" id="KOG4220">
    <property type="taxonomic scope" value="Eukaryota"/>
</dbReference>
<keyword evidence="9 11" id="KW-0628">Postsynaptic cell membrane</keyword>
<keyword evidence="3 11" id="KW-1133">Transmembrane helix</keyword>
<dbReference type="EMBL" id="AFYH01169427">
    <property type="status" value="NOT_ANNOTATED_CDS"/>
    <property type="molecule type" value="Genomic_DNA"/>
</dbReference>
<feature type="transmembrane region" description="Helical" evidence="11">
    <location>
        <begin position="63"/>
        <end position="89"/>
    </location>
</feature>
<evidence type="ECO:0000256" key="5">
    <source>
        <dbReference type="ARBA" id="ARBA00023040"/>
    </source>
</evidence>
<dbReference type="GO" id="GO:0007187">
    <property type="term" value="P:G protein-coupled receptor signaling pathway, coupled to cyclic nucleotide second messenger"/>
    <property type="evidence" value="ECO:0007669"/>
    <property type="project" value="TreeGrafter"/>
</dbReference>
<evidence type="ECO:0000256" key="6">
    <source>
        <dbReference type="ARBA" id="ARBA00023136"/>
    </source>
</evidence>
<keyword evidence="4 11" id="KW-0770">Synapse</keyword>
<comment type="subcellular location">
    <subcellularLocation>
        <location evidence="11">Cell membrane</location>
        <topology evidence="11">Multi-pass membrane protein</topology>
    </subcellularLocation>
    <subcellularLocation>
        <location evidence="11">Postsynaptic cell membrane</location>
        <topology evidence="11">Multi-pass membrane protein</topology>
    </subcellularLocation>
</comment>
<evidence type="ECO:0000256" key="8">
    <source>
        <dbReference type="ARBA" id="ARBA00023224"/>
    </source>
</evidence>
<dbReference type="FunCoup" id="H3AS51">
    <property type="interactions" value="715"/>
</dbReference>
<proteinExistence type="inferred from homology"/>
<dbReference type="PRINTS" id="PR00237">
    <property type="entry name" value="GPCRRHODOPSN"/>
</dbReference>
<keyword evidence="7 10" id="KW-0675">Receptor</keyword>
<reference evidence="15" key="1">
    <citation type="submission" date="2011-08" db="EMBL/GenBank/DDBJ databases">
        <title>The draft genome of Latimeria chalumnae.</title>
        <authorList>
            <person name="Di Palma F."/>
            <person name="Alfoldi J."/>
            <person name="Johnson J."/>
            <person name="Berlin A."/>
            <person name="Gnerre S."/>
            <person name="Jaffe D."/>
            <person name="MacCallum I."/>
            <person name="Young S."/>
            <person name="Walker B.J."/>
            <person name="Lander E."/>
            <person name="Lindblad-Toh K."/>
        </authorList>
    </citation>
    <scope>NUCLEOTIDE SEQUENCE [LARGE SCALE GENOMIC DNA]</scope>
    <source>
        <strain evidence="15">Wild caught</strain>
    </source>
</reference>
<evidence type="ECO:0000256" key="2">
    <source>
        <dbReference type="ARBA" id="ARBA00022692"/>
    </source>
</evidence>
<dbReference type="InterPro" id="IPR017452">
    <property type="entry name" value="GPCR_Rhodpsn_7TM"/>
</dbReference>
<dbReference type="GO" id="GO:0045211">
    <property type="term" value="C:postsynaptic membrane"/>
    <property type="evidence" value="ECO:0007669"/>
    <property type="project" value="UniProtKB-SubCell"/>
</dbReference>
<evidence type="ECO:0000256" key="10">
    <source>
        <dbReference type="RuleBase" id="RU000688"/>
    </source>
</evidence>
<organism evidence="14 15">
    <name type="scientific">Latimeria chalumnae</name>
    <name type="common">Coelacanth</name>
    <dbReference type="NCBI Taxonomy" id="7897"/>
    <lineage>
        <taxon>Eukaryota</taxon>
        <taxon>Metazoa</taxon>
        <taxon>Chordata</taxon>
        <taxon>Craniata</taxon>
        <taxon>Vertebrata</taxon>
        <taxon>Euteleostomi</taxon>
        <taxon>Coelacanthiformes</taxon>
        <taxon>Coelacanthidae</taxon>
        <taxon>Latimeria</taxon>
    </lineage>
</organism>
<feature type="transmembrane region" description="Helical" evidence="11">
    <location>
        <begin position="28"/>
        <end position="51"/>
    </location>
</feature>
<dbReference type="InterPro" id="IPR000276">
    <property type="entry name" value="GPCR_Rhodpsn"/>
</dbReference>
<evidence type="ECO:0000259" key="13">
    <source>
        <dbReference type="PROSITE" id="PS50262"/>
    </source>
</evidence>
<evidence type="ECO:0000256" key="11">
    <source>
        <dbReference type="RuleBase" id="RU361191"/>
    </source>
</evidence>
<keyword evidence="2 10" id="KW-0812">Transmembrane</keyword>
<feature type="transmembrane region" description="Helical" evidence="11">
    <location>
        <begin position="101"/>
        <end position="122"/>
    </location>
</feature>
<dbReference type="Ensembl" id="ENSLACT00000012565.1">
    <property type="protein sequence ID" value="ENSLACP00000012472.1"/>
    <property type="gene ID" value="ENSLACG00000010990.1"/>
</dbReference>
<feature type="domain" description="G-protein coupled receptors family 1 profile" evidence="13">
    <location>
        <begin position="43"/>
        <end position="507"/>
    </location>
</feature>
<dbReference type="PANTHER" id="PTHR24247:SF223">
    <property type="entry name" value="HISTAMINE H1 RECEPTOR"/>
    <property type="match status" value="1"/>
</dbReference>
<reference evidence="14" key="3">
    <citation type="submission" date="2025-09" db="UniProtKB">
        <authorList>
            <consortium name="Ensembl"/>
        </authorList>
    </citation>
    <scope>IDENTIFICATION</scope>
</reference>
<comment type="similarity">
    <text evidence="11">Belongs to the G-protein coupled receptor 1 family. Muscarinic acetylcholine receptor subfamily.</text>
</comment>
<dbReference type="PROSITE" id="PS00237">
    <property type="entry name" value="G_PROTEIN_RECEP_F1_1"/>
    <property type="match status" value="1"/>
</dbReference>
<keyword evidence="1 11" id="KW-1003">Cell membrane</keyword>
<evidence type="ECO:0000313" key="14">
    <source>
        <dbReference type="Ensembl" id="ENSLACP00000012472.1"/>
    </source>
</evidence>
<accession>H3AS51</accession>
<dbReference type="InParanoid" id="H3AS51"/>
<evidence type="ECO:0000256" key="12">
    <source>
        <dbReference type="SAM" id="MobiDB-lite"/>
    </source>
</evidence>
<evidence type="ECO:0000256" key="7">
    <source>
        <dbReference type="ARBA" id="ARBA00023170"/>
    </source>
</evidence>
<name>H3AS51_LATCH</name>
<dbReference type="InterPro" id="IPR000995">
    <property type="entry name" value="Musac_Ach_rcpt"/>
</dbReference>
<comment type="function">
    <text evidence="11">The muscarinic acetylcholine receptor mediates various cellular responses, including inhibition of adenylate cyclase, breakdown of phosphoinositides and modulation of potassium channels through the action of G proteins.</text>
</comment>
<evidence type="ECO:0000256" key="1">
    <source>
        <dbReference type="ARBA" id="ARBA00022475"/>
    </source>
</evidence>
<dbReference type="Pfam" id="PF00001">
    <property type="entry name" value="7tm_1"/>
    <property type="match status" value="1"/>
</dbReference>
<keyword evidence="5 10" id="KW-0297">G-protein coupled receptor</keyword>
<keyword evidence="15" id="KW-1185">Reference proteome</keyword>
<dbReference type="GO" id="GO:0016907">
    <property type="term" value="F:G protein-coupled acetylcholine receptor activity"/>
    <property type="evidence" value="ECO:0007669"/>
    <property type="project" value="UniProtKB-UniRule"/>
</dbReference>
<protein>
    <recommendedName>
        <fullName evidence="11">Muscarinic acetylcholine receptor</fullName>
    </recommendedName>
</protein>
<reference evidence="14" key="2">
    <citation type="submission" date="2025-08" db="UniProtKB">
        <authorList>
            <consortium name="Ensembl"/>
        </authorList>
    </citation>
    <scope>IDENTIFICATION</scope>
</reference>
<dbReference type="PANTHER" id="PTHR24247">
    <property type="entry name" value="5-HYDROXYTRYPTAMINE RECEPTOR"/>
    <property type="match status" value="1"/>
</dbReference>